<dbReference type="Pfam" id="PF13103">
    <property type="entry name" value="TonB_2"/>
    <property type="match status" value="1"/>
</dbReference>
<gene>
    <name evidence="2" type="ORF">B1B_08281</name>
</gene>
<accession>T1API7</accession>
<dbReference type="NCBIfam" id="TIGR02794">
    <property type="entry name" value="tolA_full"/>
    <property type="match status" value="1"/>
</dbReference>
<dbReference type="Gene3D" id="3.30.1150.10">
    <property type="match status" value="1"/>
</dbReference>
<evidence type="ECO:0000256" key="1">
    <source>
        <dbReference type="SAM" id="Coils"/>
    </source>
</evidence>
<evidence type="ECO:0000313" key="2">
    <source>
        <dbReference type="EMBL" id="EQD59267.1"/>
    </source>
</evidence>
<dbReference type="InterPro" id="IPR014161">
    <property type="entry name" value="Tol-Pal_TolA"/>
</dbReference>
<organism evidence="2">
    <name type="scientific">mine drainage metagenome</name>
    <dbReference type="NCBI Taxonomy" id="410659"/>
    <lineage>
        <taxon>unclassified sequences</taxon>
        <taxon>metagenomes</taxon>
        <taxon>ecological metagenomes</taxon>
    </lineage>
</organism>
<dbReference type="EMBL" id="AUZY01005387">
    <property type="protein sequence ID" value="EQD59267.1"/>
    <property type="molecule type" value="Genomic_DNA"/>
</dbReference>
<dbReference type="GO" id="GO:0016020">
    <property type="term" value="C:membrane"/>
    <property type="evidence" value="ECO:0007669"/>
    <property type="project" value="InterPro"/>
</dbReference>
<feature type="coiled-coil region" evidence="1">
    <location>
        <begin position="74"/>
        <end position="140"/>
    </location>
</feature>
<reference evidence="2" key="1">
    <citation type="submission" date="2013-08" db="EMBL/GenBank/DDBJ databases">
        <authorList>
            <person name="Mendez C."/>
            <person name="Richter M."/>
            <person name="Ferrer M."/>
            <person name="Sanchez J."/>
        </authorList>
    </citation>
    <scope>NUCLEOTIDE SEQUENCE</scope>
</reference>
<dbReference type="AlphaFoldDB" id="T1API7"/>
<dbReference type="GO" id="GO:0019534">
    <property type="term" value="F:toxin transmembrane transporter activity"/>
    <property type="evidence" value="ECO:0007669"/>
    <property type="project" value="InterPro"/>
</dbReference>
<proteinExistence type="predicted"/>
<reference evidence="2" key="2">
    <citation type="journal article" date="2014" name="ISME J.">
        <title>Microbial stratification in low pH oxic and suboxic macroscopic growths along an acid mine drainage.</title>
        <authorList>
            <person name="Mendez-Garcia C."/>
            <person name="Mesa V."/>
            <person name="Sprenger R.R."/>
            <person name="Richter M."/>
            <person name="Diez M.S."/>
            <person name="Solano J."/>
            <person name="Bargiela R."/>
            <person name="Golyshina O.V."/>
            <person name="Manteca A."/>
            <person name="Ramos J.L."/>
            <person name="Gallego J.R."/>
            <person name="Llorente I."/>
            <person name="Martins Dos Santos V.A."/>
            <person name="Jensen O.N."/>
            <person name="Pelaez A.I."/>
            <person name="Sanchez J."/>
            <person name="Ferrer M."/>
        </authorList>
    </citation>
    <scope>NUCLEOTIDE SEQUENCE</scope>
</reference>
<dbReference type="SUPFAM" id="SSF74653">
    <property type="entry name" value="TolA/TonB C-terminal domain"/>
    <property type="match status" value="1"/>
</dbReference>
<protein>
    <submittedName>
        <fullName evidence="2">Tol-Pal system, TolA</fullName>
    </submittedName>
</protein>
<keyword evidence="1" id="KW-0175">Coiled coil</keyword>
<sequence length="282" mass="30137">MKMIRRSGRGWAWTQSILVHLFVLALLFIGFRSALTHGSGRPHAVIHPVEARVVNGQAIEKAWKDYEARKAARAGAQKKRAQRLAQQAAQARAEKRAQEAKLAALKVAQAHALARQQAAVARLEAQKKAQERAIRAMAARQTAARLAEREAAKALAGLRAARQRAQMLARARALARLKAREAAAASARRASALAAWVAAIRDRVENAWIRPPGVNSGLSCSLSVVLAVGGAVLNAQLGHCNGGASVRQSILAAVFRASPLPMPADPAVFSSHITFVFHPGSP</sequence>
<name>T1API7_9ZZZZ</name>
<comment type="caution">
    <text evidence="2">The sequence shown here is derived from an EMBL/GenBank/DDBJ whole genome shotgun (WGS) entry which is preliminary data.</text>
</comment>
<dbReference type="GO" id="GO:0043213">
    <property type="term" value="P:bacteriocin transport"/>
    <property type="evidence" value="ECO:0007669"/>
    <property type="project" value="InterPro"/>
</dbReference>